<reference evidence="2" key="2">
    <citation type="submission" date="2020-09" db="EMBL/GenBank/DDBJ databases">
        <authorList>
            <person name="Sun Q."/>
            <person name="Zhou Y."/>
        </authorList>
    </citation>
    <scope>NUCLEOTIDE SEQUENCE</scope>
    <source>
        <strain evidence="2">CGMCC 1.15330</strain>
    </source>
</reference>
<protein>
    <submittedName>
        <fullName evidence="2">Uncharacterized protein</fullName>
    </submittedName>
</protein>
<dbReference type="Proteomes" id="UP000623067">
    <property type="component" value="Unassembled WGS sequence"/>
</dbReference>
<feature type="transmembrane region" description="Helical" evidence="1">
    <location>
        <begin position="81"/>
        <end position="99"/>
    </location>
</feature>
<dbReference type="EMBL" id="BMIH01000002">
    <property type="protein sequence ID" value="GGB24502.1"/>
    <property type="molecule type" value="Genomic_DNA"/>
</dbReference>
<evidence type="ECO:0000313" key="3">
    <source>
        <dbReference type="Proteomes" id="UP000623067"/>
    </source>
</evidence>
<keyword evidence="3" id="KW-1185">Reference proteome</keyword>
<reference evidence="2" key="1">
    <citation type="journal article" date="2014" name="Int. J. Syst. Evol. Microbiol.">
        <title>Complete genome sequence of Corynebacterium casei LMG S-19264T (=DSM 44701T), isolated from a smear-ripened cheese.</title>
        <authorList>
            <consortium name="US DOE Joint Genome Institute (JGI-PGF)"/>
            <person name="Walter F."/>
            <person name="Albersmeier A."/>
            <person name="Kalinowski J."/>
            <person name="Ruckert C."/>
        </authorList>
    </citation>
    <scope>NUCLEOTIDE SEQUENCE</scope>
    <source>
        <strain evidence="2">CGMCC 1.15330</strain>
    </source>
</reference>
<evidence type="ECO:0000256" key="1">
    <source>
        <dbReference type="SAM" id="Phobius"/>
    </source>
</evidence>
<evidence type="ECO:0000313" key="2">
    <source>
        <dbReference type="EMBL" id="GGB24502.1"/>
    </source>
</evidence>
<gene>
    <name evidence="2" type="ORF">GCM10011380_12570</name>
</gene>
<keyword evidence="1" id="KW-0812">Transmembrane</keyword>
<dbReference type="AlphaFoldDB" id="A0A916SZJ3"/>
<comment type="caution">
    <text evidence="2">The sequence shown here is derived from an EMBL/GenBank/DDBJ whole genome shotgun (WGS) entry which is preliminary data.</text>
</comment>
<sequence>MTGMDRSQRQEARIALAMLPTGIALTIGSFVAAVAFAVLALLGPFLGQGWPLVAWHAGAALVGLRNTVVGIEVMSAFDWRPLPLALALWLATVVAWPGWW</sequence>
<keyword evidence="1" id="KW-0472">Membrane</keyword>
<name>A0A916SZJ3_9SPHN</name>
<accession>A0A916SZJ3</accession>
<feature type="transmembrane region" description="Helical" evidence="1">
    <location>
        <begin position="52"/>
        <end position="69"/>
    </location>
</feature>
<organism evidence="2 3">
    <name type="scientific">Sphingomonas metalli</name>
    <dbReference type="NCBI Taxonomy" id="1779358"/>
    <lineage>
        <taxon>Bacteria</taxon>
        <taxon>Pseudomonadati</taxon>
        <taxon>Pseudomonadota</taxon>
        <taxon>Alphaproteobacteria</taxon>
        <taxon>Sphingomonadales</taxon>
        <taxon>Sphingomonadaceae</taxon>
        <taxon>Sphingomonas</taxon>
    </lineage>
</organism>
<proteinExistence type="predicted"/>
<feature type="transmembrane region" description="Helical" evidence="1">
    <location>
        <begin position="21"/>
        <end position="46"/>
    </location>
</feature>
<keyword evidence="1" id="KW-1133">Transmembrane helix</keyword>